<dbReference type="Pfam" id="PF08242">
    <property type="entry name" value="Methyltransf_12"/>
    <property type="match status" value="1"/>
</dbReference>
<dbReference type="Proteomes" id="UP000708208">
    <property type="component" value="Unassembled WGS sequence"/>
</dbReference>
<proteinExistence type="inferred from homology"/>
<keyword evidence="7" id="KW-1185">Reference proteome</keyword>
<feature type="domain" description="Methyltransferase type 12" evidence="5">
    <location>
        <begin position="136"/>
        <end position="239"/>
    </location>
</feature>
<dbReference type="OrthoDB" id="417697at2759"/>
<reference evidence="6" key="1">
    <citation type="submission" date="2021-06" db="EMBL/GenBank/DDBJ databases">
        <authorList>
            <person name="Hodson N. C."/>
            <person name="Mongue J. A."/>
            <person name="Jaron S. K."/>
        </authorList>
    </citation>
    <scope>NUCLEOTIDE SEQUENCE</scope>
</reference>
<dbReference type="AlphaFoldDB" id="A0A8J2NJW7"/>
<evidence type="ECO:0000259" key="5">
    <source>
        <dbReference type="Pfam" id="PF08242"/>
    </source>
</evidence>
<dbReference type="EMBL" id="CAJVCH010010932">
    <property type="protein sequence ID" value="CAG7668723.1"/>
    <property type="molecule type" value="Genomic_DNA"/>
</dbReference>
<keyword evidence="2 3" id="KW-0808">Transferase</keyword>
<protein>
    <recommendedName>
        <fullName evidence="3">tRNA N(3)-methylcytidine methyltransferase</fullName>
        <ecNumber evidence="3">2.1.1.-</ecNumber>
    </recommendedName>
</protein>
<dbReference type="PANTHER" id="PTHR22809">
    <property type="entry name" value="METHYLTRANSFERASE-RELATED"/>
    <property type="match status" value="1"/>
</dbReference>
<comment type="similarity">
    <text evidence="3">Belongs to the methyltransferase superfamily. METL family.</text>
</comment>
<dbReference type="PANTHER" id="PTHR22809:SF5">
    <property type="entry name" value="TRNA N(3)-METHYLCYTIDINE METHYLTRANSFERASE METTL6"/>
    <property type="match status" value="1"/>
</dbReference>
<organism evidence="6 7">
    <name type="scientific">Allacma fusca</name>
    <dbReference type="NCBI Taxonomy" id="39272"/>
    <lineage>
        <taxon>Eukaryota</taxon>
        <taxon>Metazoa</taxon>
        <taxon>Ecdysozoa</taxon>
        <taxon>Arthropoda</taxon>
        <taxon>Hexapoda</taxon>
        <taxon>Collembola</taxon>
        <taxon>Symphypleona</taxon>
        <taxon>Sminthuridae</taxon>
        <taxon>Allacma</taxon>
    </lineage>
</organism>
<dbReference type="CDD" id="cd02440">
    <property type="entry name" value="AdoMet_MTases"/>
    <property type="match status" value="1"/>
</dbReference>
<evidence type="ECO:0000313" key="6">
    <source>
        <dbReference type="EMBL" id="CAG7668723.1"/>
    </source>
</evidence>
<evidence type="ECO:0000256" key="4">
    <source>
        <dbReference type="SAM" id="MobiDB-lite"/>
    </source>
</evidence>
<feature type="region of interest" description="Disordered" evidence="4">
    <location>
        <begin position="1"/>
        <end position="38"/>
    </location>
</feature>
<dbReference type="InterPro" id="IPR026113">
    <property type="entry name" value="METTL2/6/8-like"/>
</dbReference>
<sequence>MESNLVNSTEEHLGTNAIAGSDSADKKESSTACDTSGDLESYLDSNTTGVSGLTISQEEIDEILKKQDSRKVSAFEAGKLDRDAKKNWDIFYKRNETRFFKDRHWTLREFEEILSRSSDNKEETENDKCDSPIVLLEIGCGVGNFAFPILEVLGNLKVWACDFSPRAIDLVKSNPAYDEERIRAFVCDITEGSCFSSNEFLVERKPDFISLIFVLSAISPEKFEGVVKNLIDASKSGTVICFRDYGRYDMAQLRFKGGKKIKDNFYARRDGTRAYYFTPEEVSDLFTASGHFKLINCDYVHRRTVNLKEQVDVGRIFVQGKFIRV</sequence>
<evidence type="ECO:0000256" key="3">
    <source>
        <dbReference type="PIRNR" id="PIRNR037755"/>
    </source>
</evidence>
<name>A0A8J2NJW7_9HEXA</name>
<dbReference type="GO" id="GO:0032259">
    <property type="term" value="P:methylation"/>
    <property type="evidence" value="ECO:0007669"/>
    <property type="project" value="UniProtKB-KW"/>
</dbReference>
<evidence type="ECO:0000256" key="2">
    <source>
        <dbReference type="ARBA" id="ARBA00022679"/>
    </source>
</evidence>
<dbReference type="GO" id="GO:0008757">
    <property type="term" value="F:S-adenosylmethionine-dependent methyltransferase activity"/>
    <property type="evidence" value="ECO:0007669"/>
    <property type="project" value="UniProtKB-ARBA"/>
</dbReference>
<dbReference type="InterPro" id="IPR013217">
    <property type="entry name" value="Methyltransf_12"/>
</dbReference>
<evidence type="ECO:0000256" key="1">
    <source>
        <dbReference type="ARBA" id="ARBA00022603"/>
    </source>
</evidence>
<accession>A0A8J2NJW7</accession>
<dbReference type="PIRSF" id="PIRSF037755">
    <property type="entry name" value="Mettl2_prd"/>
    <property type="match status" value="1"/>
</dbReference>
<keyword evidence="1 3" id="KW-0489">Methyltransferase</keyword>
<comment type="function">
    <text evidence="3">S-adenosyl-L-methionine-dependent methyltransferase.</text>
</comment>
<gene>
    <name evidence="6" type="ORF">AFUS01_LOCUS1951</name>
</gene>
<evidence type="ECO:0000313" key="7">
    <source>
        <dbReference type="Proteomes" id="UP000708208"/>
    </source>
</evidence>
<comment type="caution">
    <text evidence="6">The sequence shown here is derived from an EMBL/GenBank/DDBJ whole genome shotgun (WGS) entry which is preliminary data.</text>
</comment>
<dbReference type="EC" id="2.1.1.-" evidence="3"/>